<protein>
    <submittedName>
        <fullName evidence="2">Uncharacterized protein</fullName>
    </submittedName>
</protein>
<name>A0A8J5MQT9_HOMAM</name>
<feature type="transmembrane region" description="Helical" evidence="1">
    <location>
        <begin position="74"/>
        <end position="94"/>
    </location>
</feature>
<gene>
    <name evidence="2" type="ORF">Hamer_G001742</name>
</gene>
<evidence type="ECO:0000256" key="1">
    <source>
        <dbReference type="SAM" id="Phobius"/>
    </source>
</evidence>
<dbReference type="AlphaFoldDB" id="A0A8J5MQT9"/>
<feature type="non-terminal residue" evidence="2">
    <location>
        <position position="1"/>
    </location>
</feature>
<comment type="caution">
    <text evidence="2">The sequence shown here is derived from an EMBL/GenBank/DDBJ whole genome shotgun (WGS) entry which is preliminary data.</text>
</comment>
<sequence length="132" mass="14468">SQQATGPPTSHGDPRWGLTPQRRCESAVLSQPACDSTAQVSPVVRVGGRGWLILDARLAALTAALYTIERCGLVTPWVVAIITFMALEAVCCIYSNVLRDHINKILALWGVMKFYRNIRSGVTFKDPEAIEL</sequence>
<dbReference type="Proteomes" id="UP000747542">
    <property type="component" value="Unassembled WGS sequence"/>
</dbReference>
<keyword evidence="3" id="KW-1185">Reference proteome</keyword>
<reference evidence="2" key="1">
    <citation type="journal article" date="2021" name="Sci. Adv.">
        <title>The American lobster genome reveals insights on longevity, neural, and immune adaptations.</title>
        <authorList>
            <person name="Polinski J.M."/>
            <person name="Zimin A.V."/>
            <person name="Clark K.F."/>
            <person name="Kohn A.B."/>
            <person name="Sadowski N."/>
            <person name="Timp W."/>
            <person name="Ptitsyn A."/>
            <person name="Khanna P."/>
            <person name="Romanova D.Y."/>
            <person name="Williams P."/>
            <person name="Greenwood S.J."/>
            <person name="Moroz L.L."/>
            <person name="Walt D.R."/>
            <person name="Bodnar A.G."/>
        </authorList>
    </citation>
    <scope>NUCLEOTIDE SEQUENCE</scope>
    <source>
        <strain evidence="2">GMGI-L3</strain>
    </source>
</reference>
<organism evidence="2 3">
    <name type="scientific">Homarus americanus</name>
    <name type="common">American lobster</name>
    <dbReference type="NCBI Taxonomy" id="6706"/>
    <lineage>
        <taxon>Eukaryota</taxon>
        <taxon>Metazoa</taxon>
        <taxon>Ecdysozoa</taxon>
        <taxon>Arthropoda</taxon>
        <taxon>Crustacea</taxon>
        <taxon>Multicrustacea</taxon>
        <taxon>Malacostraca</taxon>
        <taxon>Eumalacostraca</taxon>
        <taxon>Eucarida</taxon>
        <taxon>Decapoda</taxon>
        <taxon>Pleocyemata</taxon>
        <taxon>Astacidea</taxon>
        <taxon>Nephropoidea</taxon>
        <taxon>Nephropidae</taxon>
        <taxon>Homarus</taxon>
    </lineage>
</organism>
<evidence type="ECO:0000313" key="3">
    <source>
        <dbReference type="Proteomes" id="UP000747542"/>
    </source>
</evidence>
<keyword evidence="1" id="KW-0472">Membrane</keyword>
<evidence type="ECO:0000313" key="2">
    <source>
        <dbReference type="EMBL" id="KAG7160478.1"/>
    </source>
</evidence>
<keyword evidence="1" id="KW-0812">Transmembrane</keyword>
<accession>A0A8J5MQT9</accession>
<keyword evidence="1" id="KW-1133">Transmembrane helix</keyword>
<dbReference type="EMBL" id="JAHLQT010031306">
    <property type="protein sequence ID" value="KAG7160478.1"/>
    <property type="molecule type" value="Genomic_DNA"/>
</dbReference>
<proteinExistence type="predicted"/>